<organism evidence="2 3">
    <name type="scientific">Neohortaea acidophila</name>
    <dbReference type="NCBI Taxonomy" id="245834"/>
    <lineage>
        <taxon>Eukaryota</taxon>
        <taxon>Fungi</taxon>
        <taxon>Dikarya</taxon>
        <taxon>Ascomycota</taxon>
        <taxon>Pezizomycotina</taxon>
        <taxon>Dothideomycetes</taxon>
        <taxon>Dothideomycetidae</taxon>
        <taxon>Mycosphaerellales</taxon>
        <taxon>Teratosphaeriaceae</taxon>
        <taxon>Neohortaea</taxon>
    </lineage>
</organism>
<keyword evidence="1" id="KW-0812">Transmembrane</keyword>
<evidence type="ECO:0000313" key="3">
    <source>
        <dbReference type="Proteomes" id="UP000799767"/>
    </source>
</evidence>
<dbReference type="Proteomes" id="UP000799767">
    <property type="component" value="Unassembled WGS sequence"/>
</dbReference>
<dbReference type="AlphaFoldDB" id="A0A6A6Q5Z7"/>
<keyword evidence="3" id="KW-1185">Reference proteome</keyword>
<feature type="transmembrane region" description="Helical" evidence="1">
    <location>
        <begin position="33"/>
        <end position="50"/>
    </location>
</feature>
<gene>
    <name evidence="2" type="ORF">BDY17DRAFT_288873</name>
</gene>
<protein>
    <recommendedName>
        <fullName evidence="4">Glycosyltransferase family 25 protein</fullName>
    </recommendedName>
</protein>
<evidence type="ECO:0008006" key="4">
    <source>
        <dbReference type="Google" id="ProtNLM"/>
    </source>
</evidence>
<evidence type="ECO:0000256" key="1">
    <source>
        <dbReference type="SAM" id="Phobius"/>
    </source>
</evidence>
<dbReference type="GeneID" id="54473264"/>
<name>A0A6A6Q5Z7_9PEZI</name>
<sequence length="421" mass="47405">MMHHHTRSVEEKELGLRAPWVPVRTSKQNRPSFTRILSATLLLFFLGLYASPASTWSREQWQDSIFGVTPANETLGFGGIFPVVAVGSPRRKALLERAAVTELNLTIPEQVVWTDEDVRRFRIFPEDKSSAGRGSVTAWLSHHVALRAFLDSGLETGLILEDDVDWDIRLRTYQIPIAQREARSLFNTGRRDAGSYPWGRPEGWDLLYLGHCMDSFDDWVKGVGVGHRHPEDLERTEHRVYRDRTMLAPSDLHPWTASLFTSFDIPKGHRMLHRSVFPLCTFGYAVTRKAAAKILTTIAPPMEIPSRQTGAYDVAILKGCNSENGGQLRCYSLQPELFHHMPAKAGDGIVAKADGNERKPALPPLAVAGIPQDMYRNETSNIGCGFYSGDFYFDGDLERLEYLRTQVVRPGRCRKPGRDVS</sequence>
<dbReference type="OrthoDB" id="47375at2759"/>
<dbReference type="RefSeq" id="XP_033593955.1">
    <property type="nucleotide sequence ID" value="XM_033732262.1"/>
</dbReference>
<evidence type="ECO:0000313" key="2">
    <source>
        <dbReference type="EMBL" id="KAF2487386.1"/>
    </source>
</evidence>
<dbReference type="EMBL" id="MU001631">
    <property type="protein sequence ID" value="KAF2487386.1"/>
    <property type="molecule type" value="Genomic_DNA"/>
</dbReference>
<keyword evidence="1" id="KW-1133">Transmembrane helix</keyword>
<reference evidence="2" key="1">
    <citation type="journal article" date="2020" name="Stud. Mycol.">
        <title>101 Dothideomycetes genomes: a test case for predicting lifestyles and emergence of pathogens.</title>
        <authorList>
            <person name="Haridas S."/>
            <person name="Albert R."/>
            <person name="Binder M."/>
            <person name="Bloem J."/>
            <person name="Labutti K."/>
            <person name="Salamov A."/>
            <person name="Andreopoulos B."/>
            <person name="Baker S."/>
            <person name="Barry K."/>
            <person name="Bills G."/>
            <person name="Bluhm B."/>
            <person name="Cannon C."/>
            <person name="Castanera R."/>
            <person name="Culley D."/>
            <person name="Daum C."/>
            <person name="Ezra D."/>
            <person name="Gonzalez J."/>
            <person name="Henrissat B."/>
            <person name="Kuo A."/>
            <person name="Liang C."/>
            <person name="Lipzen A."/>
            <person name="Lutzoni F."/>
            <person name="Magnuson J."/>
            <person name="Mondo S."/>
            <person name="Nolan M."/>
            <person name="Ohm R."/>
            <person name="Pangilinan J."/>
            <person name="Park H.-J."/>
            <person name="Ramirez L."/>
            <person name="Alfaro M."/>
            <person name="Sun H."/>
            <person name="Tritt A."/>
            <person name="Yoshinaga Y."/>
            <person name="Zwiers L.-H."/>
            <person name="Turgeon B."/>
            <person name="Goodwin S."/>
            <person name="Spatafora J."/>
            <person name="Crous P."/>
            <person name="Grigoriev I."/>
        </authorList>
    </citation>
    <scope>NUCLEOTIDE SEQUENCE</scope>
    <source>
        <strain evidence="2">CBS 113389</strain>
    </source>
</reference>
<accession>A0A6A6Q5Z7</accession>
<proteinExistence type="predicted"/>
<keyword evidence="1" id="KW-0472">Membrane</keyword>